<evidence type="ECO:0000313" key="1">
    <source>
        <dbReference type="EMBL" id="GII35204.1"/>
    </source>
</evidence>
<dbReference type="EMBL" id="BOOP01000001">
    <property type="protein sequence ID" value="GII35204.1"/>
    <property type="molecule type" value="Genomic_DNA"/>
</dbReference>
<evidence type="ECO:0000313" key="2">
    <source>
        <dbReference type="Proteomes" id="UP000622547"/>
    </source>
</evidence>
<reference evidence="1 2" key="1">
    <citation type="submission" date="2021-01" db="EMBL/GenBank/DDBJ databases">
        <title>Whole genome shotgun sequence of Planotetraspora phitsanulokensis NBRC 104273.</title>
        <authorList>
            <person name="Komaki H."/>
            <person name="Tamura T."/>
        </authorList>
    </citation>
    <scope>NUCLEOTIDE SEQUENCE [LARGE SCALE GENOMIC DNA]</scope>
    <source>
        <strain evidence="1 2">NBRC 104273</strain>
    </source>
</reference>
<gene>
    <name evidence="1" type="ORF">Pph01_02070</name>
</gene>
<dbReference type="AlphaFoldDB" id="A0A8J3U334"/>
<sequence length="59" mass="6207">MPRRSGLGKTGSGLLVAELRKEHLSYQEPALSAGVSLEEGLDQGIPVPASASRSFVSRL</sequence>
<keyword evidence="2" id="KW-1185">Reference proteome</keyword>
<name>A0A8J3U334_9ACTN</name>
<accession>A0A8J3U334</accession>
<protein>
    <submittedName>
        <fullName evidence="1">Uncharacterized protein</fullName>
    </submittedName>
</protein>
<comment type="caution">
    <text evidence="1">The sequence shown here is derived from an EMBL/GenBank/DDBJ whole genome shotgun (WGS) entry which is preliminary data.</text>
</comment>
<dbReference type="Proteomes" id="UP000622547">
    <property type="component" value="Unassembled WGS sequence"/>
</dbReference>
<organism evidence="1 2">
    <name type="scientific">Planotetraspora phitsanulokensis</name>
    <dbReference type="NCBI Taxonomy" id="575192"/>
    <lineage>
        <taxon>Bacteria</taxon>
        <taxon>Bacillati</taxon>
        <taxon>Actinomycetota</taxon>
        <taxon>Actinomycetes</taxon>
        <taxon>Streptosporangiales</taxon>
        <taxon>Streptosporangiaceae</taxon>
        <taxon>Planotetraspora</taxon>
    </lineage>
</organism>
<proteinExistence type="predicted"/>